<evidence type="ECO:0000256" key="4">
    <source>
        <dbReference type="ARBA" id="ARBA00022759"/>
    </source>
</evidence>
<feature type="compositionally biased region" description="Polar residues" evidence="7">
    <location>
        <begin position="447"/>
        <end position="472"/>
    </location>
</feature>
<dbReference type="Pfam" id="PF17917">
    <property type="entry name" value="RT_RNaseH"/>
    <property type="match status" value="1"/>
</dbReference>
<dbReference type="Proteomes" id="UP001152795">
    <property type="component" value="Unassembled WGS sequence"/>
</dbReference>
<comment type="caution">
    <text evidence="8">The sequence shown here is derived from an EMBL/GenBank/DDBJ whole genome shotgun (WGS) entry which is preliminary data.</text>
</comment>
<dbReference type="Gene3D" id="1.10.340.70">
    <property type="match status" value="1"/>
</dbReference>
<reference evidence="8" key="1">
    <citation type="submission" date="2020-04" db="EMBL/GenBank/DDBJ databases">
        <authorList>
            <person name="Alioto T."/>
            <person name="Alioto T."/>
            <person name="Gomez Garrido J."/>
        </authorList>
    </citation>
    <scope>NUCLEOTIDE SEQUENCE</scope>
    <source>
        <strain evidence="8">A484AB</strain>
    </source>
</reference>
<keyword evidence="6" id="KW-0695">RNA-directed DNA polymerase</keyword>
<dbReference type="InterPro" id="IPR041588">
    <property type="entry name" value="Integrase_H2C2"/>
</dbReference>
<gene>
    <name evidence="8" type="ORF">PACLA_8A023846</name>
</gene>
<dbReference type="InterPro" id="IPR041373">
    <property type="entry name" value="RT_RNaseH"/>
</dbReference>
<dbReference type="EMBL" id="CACRXK020018840">
    <property type="protein sequence ID" value="CAB4032954.1"/>
    <property type="molecule type" value="Genomic_DNA"/>
</dbReference>
<evidence type="ECO:0000313" key="8">
    <source>
        <dbReference type="EMBL" id="CAB4032954.1"/>
    </source>
</evidence>
<keyword evidence="2" id="KW-0548">Nucleotidyltransferase</keyword>
<dbReference type="GO" id="GO:0003964">
    <property type="term" value="F:RNA-directed DNA polymerase activity"/>
    <property type="evidence" value="ECO:0007669"/>
    <property type="project" value="UniProtKB-KW"/>
</dbReference>
<keyword evidence="4" id="KW-0255">Endonuclease</keyword>
<dbReference type="Pfam" id="PF17921">
    <property type="entry name" value="Integrase_H2C2"/>
    <property type="match status" value="1"/>
</dbReference>
<dbReference type="OrthoDB" id="8038132at2759"/>
<evidence type="ECO:0000256" key="3">
    <source>
        <dbReference type="ARBA" id="ARBA00022722"/>
    </source>
</evidence>
<evidence type="ECO:0000256" key="5">
    <source>
        <dbReference type="ARBA" id="ARBA00022801"/>
    </source>
</evidence>
<evidence type="ECO:0000313" key="9">
    <source>
        <dbReference type="Proteomes" id="UP001152795"/>
    </source>
</evidence>
<name>A0A6S7JS55_PARCT</name>
<dbReference type="CDD" id="cd09274">
    <property type="entry name" value="RNase_HI_RT_Ty3"/>
    <property type="match status" value="1"/>
</dbReference>
<dbReference type="SUPFAM" id="SSF56672">
    <property type="entry name" value="DNA/RNA polymerases"/>
    <property type="match status" value="1"/>
</dbReference>
<dbReference type="GO" id="GO:0016787">
    <property type="term" value="F:hydrolase activity"/>
    <property type="evidence" value="ECO:0007669"/>
    <property type="project" value="UniProtKB-KW"/>
</dbReference>
<feature type="region of interest" description="Disordered" evidence="7">
    <location>
        <begin position="447"/>
        <end position="480"/>
    </location>
</feature>
<evidence type="ECO:0000256" key="7">
    <source>
        <dbReference type="SAM" id="MobiDB-lite"/>
    </source>
</evidence>
<proteinExistence type="predicted"/>
<evidence type="ECO:0000256" key="6">
    <source>
        <dbReference type="ARBA" id="ARBA00022918"/>
    </source>
</evidence>
<dbReference type="PANTHER" id="PTHR37984">
    <property type="entry name" value="PROTEIN CBG26694"/>
    <property type="match status" value="1"/>
</dbReference>
<dbReference type="InterPro" id="IPR050951">
    <property type="entry name" value="Retrovirus_Pol_polyprotein"/>
</dbReference>
<dbReference type="InterPro" id="IPR043502">
    <property type="entry name" value="DNA/RNA_pol_sf"/>
</dbReference>
<dbReference type="FunFam" id="1.10.340.70:FF:000003">
    <property type="entry name" value="Protein CBG25708"/>
    <property type="match status" value="1"/>
</dbReference>
<sequence length="480" mass="54884">MYSEVLARYDPRKETIVAADASSIRVGAVLIQIQEDGDRRPVYYASRTLSETEKRYAVIEKEALAATWVCERFSDYITGLQFTLETDHKPLTTLFNTTELSKMPPRILRFWLRLMRFNPHVVHVPGKQQLAADALSRAPVGKPDGDDHNLVEEVESYTNEMLGTLPVTTNGLQEIRAAQKADEECSLIHKYCVNGWPTYRPHQPLMRPYWEAQSHLAVVDEILLYDNRIGIPRALRLDIPDCIHTGHLGITKCRARARDSVWWPGLSTAIQEMISKCNTCAKVRQDQKEPLMSSSFPSRPWERLANGEAERAVRTAKEILKKNQDPYLALLSYHSTPLQNGLSPSQLLMGRRLKTQLPVLPDTLKPKDLTFELERVVSKEKSYRRAQETNFNRRHRARELPTFDTGDAVWVKDQSKQGEILSSTQYPRSYLVKTDKGILRRNRSALVSITEGSQETEPTRPEQTVDTPQPSNLCHHIRHP</sequence>
<protein>
    <submittedName>
        <fullName evidence="8">Uncharacterized protein</fullName>
    </submittedName>
</protein>
<keyword evidence="5" id="KW-0378">Hydrolase</keyword>
<organism evidence="8 9">
    <name type="scientific">Paramuricea clavata</name>
    <name type="common">Red gorgonian</name>
    <name type="synonym">Violescent sea-whip</name>
    <dbReference type="NCBI Taxonomy" id="317549"/>
    <lineage>
        <taxon>Eukaryota</taxon>
        <taxon>Metazoa</taxon>
        <taxon>Cnidaria</taxon>
        <taxon>Anthozoa</taxon>
        <taxon>Octocorallia</taxon>
        <taxon>Malacalcyonacea</taxon>
        <taxon>Plexauridae</taxon>
        <taxon>Paramuricea</taxon>
    </lineage>
</organism>
<dbReference type="AlphaFoldDB" id="A0A6S7JS55"/>
<keyword evidence="3" id="KW-0540">Nuclease</keyword>
<evidence type="ECO:0000256" key="1">
    <source>
        <dbReference type="ARBA" id="ARBA00022679"/>
    </source>
</evidence>
<keyword evidence="1" id="KW-0808">Transferase</keyword>
<evidence type="ECO:0000256" key="2">
    <source>
        <dbReference type="ARBA" id="ARBA00022695"/>
    </source>
</evidence>
<dbReference type="PANTHER" id="PTHR37984:SF9">
    <property type="entry name" value="INTEGRASE CATALYTIC DOMAIN-CONTAINING PROTEIN"/>
    <property type="match status" value="1"/>
</dbReference>
<keyword evidence="9" id="KW-1185">Reference proteome</keyword>
<dbReference type="Gene3D" id="3.10.20.370">
    <property type="match status" value="1"/>
</dbReference>
<dbReference type="FunFam" id="3.10.20.370:FF:000001">
    <property type="entry name" value="Retrovirus-related Pol polyprotein from transposon 17.6-like protein"/>
    <property type="match status" value="1"/>
</dbReference>
<accession>A0A6S7JS55</accession>
<dbReference type="GO" id="GO:0004519">
    <property type="term" value="F:endonuclease activity"/>
    <property type="evidence" value="ECO:0007669"/>
    <property type="project" value="UniProtKB-KW"/>
</dbReference>